<feature type="region of interest" description="Disordered" evidence="4">
    <location>
        <begin position="220"/>
        <end position="239"/>
    </location>
</feature>
<feature type="domain" description="Carboxyltransferase" evidence="6">
    <location>
        <begin position="260"/>
        <end position="567"/>
    </location>
</feature>
<dbReference type="SMART" id="SM00797">
    <property type="entry name" value="AHS2"/>
    <property type="match status" value="1"/>
</dbReference>
<dbReference type="Pfam" id="PF02682">
    <property type="entry name" value="CT_C_D"/>
    <property type="match status" value="1"/>
</dbReference>
<dbReference type="InterPro" id="IPR052708">
    <property type="entry name" value="PxpC"/>
</dbReference>
<dbReference type="Gene3D" id="2.40.100.10">
    <property type="entry name" value="Cyclophilin-like"/>
    <property type="match status" value="2"/>
</dbReference>
<keyword evidence="2" id="KW-0378">Hydrolase</keyword>
<keyword evidence="1" id="KW-0547">Nucleotide-binding</keyword>
<keyword evidence="8" id="KW-1185">Reference proteome</keyword>
<sequence>MVDAVLWAGERALLVEFGSLAEVMAFHRDILDKPLTGQRESVPAARTVLLSFRTRRDAVSASRTVRRRKPKSGMDREARQLEIAVHYDGADLVRAAELIGMSEEALIAWHTNTDWVGAFGGFAPGFTYCVPAELTRRRRPRRSELPPTVPRLDAPRTRVPAGAVAIAGEFSAVYPRSSPGGWQLIGTTDAEMWNTQRSEPALVRPGDRVRYVAAAESIRVSDRPSRTSRAGPPAADAALSVDHPGAQTLVQDTGRIGMRDLGVTRSGAADRSAARQANQLVGNDDAAPVFEVLYGGLELTAHQTLVLAVTGADTVVEVTSPAAQQTSNMAVTGTGVERAPQVSDETRQVAARAPFWLFPGERLRLAAPIRGIRSYVAVSGGLAAPQVLGSAATDTLSGLGPVPAAAGESFSLIGATSRFVGIADVARTALPEPGVSTVLRFVPGPRHDWFAAAKGRPSGLQQLQMTRWWVSQDADRVGIRFQAQSPEENLVRSREDELRSEPMVHGALQVPPSGEPVVLLADHPVTGGYPVIGVVVRADLGLAAQLPPEAEVRFVAVDAETLAPLQT</sequence>
<dbReference type="RefSeq" id="WP_183358379.1">
    <property type="nucleotide sequence ID" value="NZ_BAABKR010000011.1"/>
</dbReference>
<dbReference type="InterPro" id="IPR003778">
    <property type="entry name" value="CT_A_B"/>
</dbReference>
<evidence type="ECO:0000256" key="3">
    <source>
        <dbReference type="ARBA" id="ARBA00022840"/>
    </source>
</evidence>
<feature type="domain" description="Carboxyltransferase" evidence="5">
    <location>
        <begin position="3"/>
        <end position="203"/>
    </location>
</feature>
<dbReference type="EMBL" id="JACIBT010000005">
    <property type="protein sequence ID" value="MBB3667968.1"/>
    <property type="molecule type" value="Genomic_DNA"/>
</dbReference>
<dbReference type="GO" id="GO:0005524">
    <property type="term" value="F:ATP binding"/>
    <property type="evidence" value="ECO:0007669"/>
    <property type="project" value="UniProtKB-KW"/>
</dbReference>
<comment type="caution">
    <text evidence="7">The sequence shown here is derived from an EMBL/GenBank/DDBJ whole genome shotgun (WGS) entry which is preliminary data.</text>
</comment>
<gene>
    <name evidence="7" type="ORF">FHX47_001591</name>
</gene>
<dbReference type="AlphaFoldDB" id="A0A7W5TUF0"/>
<dbReference type="SUPFAM" id="SSF160467">
    <property type="entry name" value="PH0987 N-terminal domain-like"/>
    <property type="match status" value="1"/>
</dbReference>
<evidence type="ECO:0000259" key="6">
    <source>
        <dbReference type="SMART" id="SM00797"/>
    </source>
</evidence>
<dbReference type="Pfam" id="PF02626">
    <property type="entry name" value="CT_A_B"/>
    <property type="match status" value="1"/>
</dbReference>
<dbReference type="InterPro" id="IPR029000">
    <property type="entry name" value="Cyclophilin-like_dom_sf"/>
</dbReference>
<keyword evidence="3" id="KW-0067">ATP-binding</keyword>
<evidence type="ECO:0000313" key="8">
    <source>
        <dbReference type="Proteomes" id="UP000547528"/>
    </source>
</evidence>
<evidence type="ECO:0000313" key="7">
    <source>
        <dbReference type="EMBL" id="MBB3667968.1"/>
    </source>
</evidence>
<reference evidence="7 8" key="1">
    <citation type="submission" date="2020-08" db="EMBL/GenBank/DDBJ databases">
        <title>Sequencing the genomes of 1000 actinobacteria strains.</title>
        <authorList>
            <person name="Klenk H.-P."/>
        </authorList>
    </citation>
    <scope>NUCLEOTIDE SEQUENCE [LARGE SCALE GENOMIC DNA]</scope>
    <source>
        <strain evidence="7 8">DSM 28238</strain>
    </source>
</reference>
<dbReference type="Proteomes" id="UP000547528">
    <property type="component" value="Unassembled WGS sequence"/>
</dbReference>
<proteinExistence type="predicted"/>
<dbReference type="GO" id="GO:0016787">
    <property type="term" value="F:hydrolase activity"/>
    <property type="evidence" value="ECO:0007669"/>
    <property type="project" value="UniProtKB-KW"/>
</dbReference>
<dbReference type="InterPro" id="IPR003833">
    <property type="entry name" value="CT_C_D"/>
</dbReference>
<evidence type="ECO:0000256" key="2">
    <source>
        <dbReference type="ARBA" id="ARBA00022801"/>
    </source>
</evidence>
<dbReference type="PANTHER" id="PTHR43309:SF3">
    <property type="entry name" value="5-OXOPROLINASE SUBUNIT C"/>
    <property type="match status" value="1"/>
</dbReference>
<organism evidence="7 8">
    <name type="scientific">Garicola koreensis</name>
    <dbReference type="NCBI Taxonomy" id="1262554"/>
    <lineage>
        <taxon>Bacteria</taxon>
        <taxon>Bacillati</taxon>
        <taxon>Actinomycetota</taxon>
        <taxon>Actinomycetes</taxon>
        <taxon>Micrococcales</taxon>
        <taxon>Micrococcaceae</taxon>
        <taxon>Garicola</taxon>
    </lineage>
</organism>
<protein>
    <submittedName>
        <fullName evidence="7">KipI family sensor histidine kinase inhibitor</fullName>
    </submittedName>
</protein>
<dbReference type="SMART" id="SM00796">
    <property type="entry name" value="AHS1"/>
    <property type="match status" value="1"/>
</dbReference>
<evidence type="ECO:0000256" key="4">
    <source>
        <dbReference type="SAM" id="MobiDB-lite"/>
    </source>
</evidence>
<dbReference type="Gene3D" id="3.30.1360.40">
    <property type="match status" value="1"/>
</dbReference>
<evidence type="ECO:0000256" key="1">
    <source>
        <dbReference type="ARBA" id="ARBA00022741"/>
    </source>
</evidence>
<accession>A0A7W5TUF0</accession>
<dbReference type="SUPFAM" id="SSF50891">
    <property type="entry name" value="Cyclophilin-like"/>
    <property type="match status" value="2"/>
</dbReference>
<name>A0A7W5TUF0_9MICC</name>
<evidence type="ECO:0000259" key="5">
    <source>
        <dbReference type="SMART" id="SM00796"/>
    </source>
</evidence>
<dbReference type="PANTHER" id="PTHR43309">
    <property type="entry name" value="5-OXOPROLINASE SUBUNIT C"/>
    <property type="match status" value="1"/>
</dbReference>